<dbReference type="InterPro" id="IPR014729">
    <property type="entry name" value="Rossmann-like_a/b/a_fold"/>
</dbReference>
<proteinExistence type="predicted"/>
<sequence length="329" mass="35631">MSPNLPPTPQTITDINTLSTFLSHNALPGHSLTTSSHPQFDCIVICASAILYQAETLFAALSSNSTLLTPRLVLCGGIGHSTKYIYDAVASHPRFRTLAVSEQVTGLPEARVLEQILDVFFNGAALRARGCEVLVEDESTNCGANAVNTRKVLERAWSEAASSSKGIETGTSEKRKSDHPRTFLLIQDPTMMLRTKASFEKAYEDMQPPREIVCFPTFVPQVGVISVSDSTPGGGAGPRSDVCVSLGSSGSSSGKGETSKIVFSNTTPPPEELWDFERFYDLIMGEISRLRDDENGYGPKGKGFITHVDVPQDVEEAWERLRAFGVGGR</sequence>
<gene>
    <name evidence="2" type="ORF">Plec18167_007211</name>
</gene>
<dbReference type="EMBL" id="JAVDPF010000028">
    <property type="protein sequence ID" value="KAL1871277.1"/>
    <property type="molecule type" value="Genomic_DNA"/>
</dbReference>
<dbReference type="PANTHER" id="PTHR30336">
    <property type="entry name" value="INNER MEMBRANE PROTEIN, PROBABLE PERMEASE"/>
    <property type="match status" value="1"/>
</dbReference>
<organism evidence="2 3">
    <name type="scientific">Paecilomyces lecythidis</name>
    <dbReference type="NCBI Taxonomy" id="3004212"/>
    <lineage>
        <taxon>Eukaryota</taxon>
        <taxon>Fungi</taxon>
        <taxon>Dikarya</taxon>
        <taxon>Ascomycota</taxon>
        <taxon>Pezizomycotina</taxon>
        <taxon>Eurotiomycetes</taxon>
        <taxon>Eurotiomycetidae</taxon>
        <taxon>Eurotiales</taxon>
        <taxon>Thermoascaceae</taxon>
        <taxon>Paecilomyces</taxon>
    </lineage>
</organism>
<evidence type="ECO:0000256" key="1">
    <source>
        <dbReference type="SAM" id="MobiDB-lite"/>
    </source>
</evidence>
<feature type="region of interest" description="Disordered" evidence="1">
    <location>
        <begin position="230"/>
        <end position="267"/>
    </location>
</feature>
<dbReference type="Gene3D" id="3.40.50.620">
    <property type="entry name" value="HUPs"/>
    <property type="match status" value="1"/>
</dbReference>
<accession>A0ABR3X5T3</accession>
<evidence type="ECO:0000313" key="3">
    <source>
        <dbReference type="Proteomes" id="UP001583193"/>
    </source>
</evidence>
<dbReference type="InterPro" id="IPR051599">
    <property type="entry name" value="Cell_Envelope_Assoc"/>
</dbReference>
<evidence type="ECO:0000313" key="2">
    <source>
        <dbReference type="EMBL" id="KAL1871277.1"/>
    </source>
</evidence>
<comment type="caution">
    <text evidence="2">The sequence shown here is derived from an EMBL/GenBank/DDBJ whole genome shotgun (WGS) entry which is preliminary data.</text>
</comment>
<name>A0ABR3X5T3_9EURO</name>
<evidence type="ECO:0008006" key="4">
    <source>
        <dbReference type="Google" id="ProtNLM"/>
    </source>
</evidence>
<dbReference type="Gene3D" id="1.10.3620.10">
    <property type="entry name" value="YdcF like domain"/>
    <property type="match status" value="1"/>
</dbReference>
<reference evidence="2 3" key="1">
    <citation type="journal article" date="2024" name="IMA Fungus">
        <title>IMA Genome - F19 : A genome assembly and annotation guide to empower mycologists, including annotated draft genome sequences of Ceratocystis pirilliformis, Diaporthe australafricana, Fusarium ophioides, Paecilomyces lecythidis, and Sporothrix stenoceras.</title>
        <authorList>
            <person name="Aylward J."/>
            <person name="Wilson A.M."/>
            <person name="Visagie C.M."/>
            <person name="Spraker J."/>
            <person name="Barnes I."/>
            <person name="Buitendag C."/>
            <person name="Ceriani C."/>
            <person name="Del Mar Angel L."/>
            <person name="du Plessis D."/>
            <person name="Fuchs T."/>
            <person name="Gasser K."/>
            <person name="Kramer D."/>
            <person name="Li W."/>
            <person name="Munsamy K."/>
            <person name="Piso A."/>
            <person name="Price J.L."/>
            <person name="Sonnekus B."/>
            <person name="Thomas C."/>
            <person name="van der Nest A."/>
            <person name="van Dijk A."/>
            <person name="van Heerden A."/>
            <person name="van Vuuren N."/>
            <person name="Yilmaz N."/>
            <person name="Duong T.A."/>
            <person name="van der Merwe N.A."/>
            <person name="Wingfield M.J."/>
            <person name="Wingfield B.D."/>
        </authorList>
    </citation>
    <scope>NUCLEOTIDE SEQUENCE [LARGE SCALE GENOMIC DNA]</scope>
    <source>
        <strain evidence="2 3">CMW 18167</strain>
    </source>
</reference>
<protein>
    <recommendedName>
        <fullName evidence="4">DUF218 domain-containing protein</fullName>
    </recommendedName>
</protein>
<dbReference type="PANTHER" id="PTHR30336:SF20">
    <property type="entry name" value="DUF218 DOMAIN-CONTAINING PROTEIN"/>
    <property type="match status" value="1"/>
</dbReference>
<feature type="compositionally biased region" description="Low complexity" evidence="1">
    <location>
        <begin position="245"/>
        <end position="256"/>
    </location>
</feature>
<keyword evidence="3" id="KW-1185">Reference proteome</keyword>
<dbReference type="Proteomes" id="UP001583193">
    <property type="component" value="Unassembled WGS sequence"/>
</dbReference>